<feature type="transmembrane region" description="Helical" evidence="2">
    <location>
        <begin position="234"/>
        <end position="257"/>
    </location>
</feature>
<keyword evidence="4" id="KW-1185">Reference proteome</keyword>
<evidence type="ECO:0000256" key="1">
    <source>
        <dbReference type="SAM" id="MobiDB-lite"/>
    </source>
</evidence>
<proteinExistence type="predicted"/>
<dbReference type="AlphaFoldDB" id="A0A7J6INL9"/>
<name>A0A7J6INL9_COLFN</name>
<feature type="transmembrane region" description="Helical" evidence="2">
    <location>
        <begin position="26"/>
        <end position="43"/>
    </location>
</feature>
<dbReference type="InParanoid" id="A0A7J6INL9"/>
<evidence type="ECO:0000256" key="2">
    <source>
        <dbReference type="SAM" id="Phobius"/>
    </source>
</evidence>
<gene>
    <name evidence="3" type="ORF">CGGC5_v013531</name>
</gene>
<dbReference type="GeneID" id="90980318"/>
<dbReference type="Proteomes" id="UP000011096">
    <property type="component" value="Unassembled WGS sequence"/>
</dbReference>
<evidence type="ECO:0000313" key="3">
    <source>
        <dbReference type="EMBL" id="KAF4477286.1"/>
    </source>
</evidence>
<dbReference type="RefSeq" id="XP_066007573.1">
    <property type="nucleotide sequence ID" value="XM_066152937.1"/>
</dbReference>
<dbReference type="PANTHER" id="PTHR38848">
    <property type="entry name" value="G-PROTEIN COUPLED RECEPTORS FAMILY 3 PROFILE DOMAIN-CONTAINING PROTEIN"/>
    <property type="match status" value="1"/>
</dbReference>
<keyword evidence="2" id="KW-0812">Transmembrane</keyword>
<organism evidence="3 4">
    <name type="scientific">Colletotrichum fructicola (strain Nara gc5)</name>
    <name type="common">Anthracnose fungus</name>
    <name type="synonym">Colletotrichum gloeosporioides (strain Nara gc5)</name>
    <dbReference type="NCBI Taxonomy" id="1213859"/>
    <lineage>
        <taxon>Eukaryota</taxon>
        <taxon>Fungi</taxon>
        <taxon>Dikarya</taxon>
        <taxon>Ascomycota</taxon>
        <taxon>Pezizomycotina</taxon>
        <taxon>Sordariomycetes</taxon>
        <taxon>Hypocreomycetidae</taxon>
        <taxon>Glomerellales</taxon>
        <taxon>Glomerellaceae</taxon>
        <taxon>Colletotrichum</taxon>
        <taxon>Colletotrichum gloeosporioides species complex</taxon>
    </lineage>
</organism>
<reference evidence="3 4" key="1">
    <citation type="submission" date="2012-08" db="EMBL/GenBank/DDBJ databases">
        <authorList>
            <person name="Gan P.H.P."/>
            <person name="Ikeda K."/>
            <person name="Irieda H."/>
            <person name="Narusaka M."/>
            <person name="O'Connell R.J."/>
            <person name="Narusaka Y."/>
            <person name="Takano Y."/>
            <person name="Kubo Y."/>
            <person name="Shirasu K."/>
        </authorList>
    </citation>
    <scope>NUCLEOTIDE SEQUENCE [LARGE SCALE GENOMIC DNA]</scope>
    <source>
        <strain evidence="3 4">Nara gc5</strain>
    </source>
</reference>
<feature type="transmembrane region" description="Helical" evidence="2">
    <location>
        <begin position="177"/>
        <end position="201"/>
    </location>
</feature>
<feature type="transmembrane region" description="Helical" evidence="2">
    <location>
        <begin position="64"/>
        <end position="84"/>
    </location>
</feature>
<feature type="transmembrane region" description="Helical" evidence="2">
    <location>
        <begin position="263"/>
        <end position="282"/>
    </location>
</feature>
<feature type="transmembrane region" description="Helical" evidence="2">
    <location>
        <begin position="136"/>
        <end position="157"/>
    </location>
</feature>
<reference evidence="3 4" key="2">
    <citation type="submission" date="2020-04" db="EMBL/GenBank/DDBJ databases">
        <title>Genome sequencing and assembly of multiple isolates from the Colletotrichum gloeosporioides species complex.</title>
        <authorList>
            <person name="Gan P."/>
            <person name="Shirasu K."/>
        </authorList>
    </citation>
    <scope>NUCLEOTIDE SEQUENCE [LARGE SCALE GENOMIC DNA]</scope>
    <source>
        <strain evidence="3 4">Nara gc5</strain>
    </source>
</reference>
<feature type="transmembrane region" description="Helical" evidence="2">
    <location>
        <begin position="90"/>
        <end position="115"/>
    </location>
</feature>
<feature type="region of interest" description="Disordered" evidence="1">
    <location>
        <begin position="292"/>
        <end position="314"/>
    </location>
</feature>
<keyword evidence="2" id="KW-1133">Transmembrane helix</keyword>
<evidence type="ECO:0000313" key="4">
    <source>
        <dbReference type="Proteomes" id="UP000011096"/>
    </source>
</evidence>
<sequence>MMLPTSATAHGSTADTQSTKAQFEQVLSLIITTILTAFLGNLLRQEWFAVKHWRPLPWARQLILLIYLSAFLFVFASWTVQIVFEAGISMSAMGCSMAGTLCLGAYVGTKLVYLFTVEKAHIIRGATKARHRSKLYTCNTILMLGTYGFITMFNFHFRASYYDSASDTCVIGLERAILIPIIVFDALVNIYLTSLFLIPLLKLHSIQASILRPWTIGSNHRHPRTPPNVRLRRLALRTFLGALLTLTVSLTNLSVLVALGGEVVWLCLACCNTDILITAFLIQWTNTSPKKVAKETPNVEAQPMPDLTPGLKDS</sequence>
<dbReference type="OrthoDB" id="3210850at2759"/>
<comment type="caution">
    <text evidence="3">The sequence shown here is derived from an EMBL/GenBank/DDBJ whole genome shotgun (WGS) entry which is preliminary data.</text>
</comment>
<keyword evidence="2" id="KW-0472">Membrane</keyword>
<accession>A0A7J6INL9</accession>
<dbReference type="EMBL" id="ANPB02000008">
    <property type="protein sequence ID" value="KAF4477286.1"/>
    <property type="molecule type" value="Genomic_DNA"/>
</dbReference>
<protein>
    <submittedName>
        <fullName evidence="3">Uncharacterized protein</fullName>
    </submittedName>
</protein>
<dbReference type="PANTHER" id="PTHR38848:SF3">
    <property type="entry name" value="G-PROTEIN COUPLED RECEPTORS FAMILY 3 PROFILE DOMAIN-CONTAINING PROTEIN"/>
    <property type="match status" value="1"/>
</dbReference>